<keyword evidence="2" id="KW-1185">Reference proteome</keyword>
<dbReference type="Proteomes" id="UP001498398">
    <property type="component" value="Unassembled WGS sequence"/>
</dbReference>
<evidence type="ECO:0000313" key="1">
    <source>
        <dbReference type="EMBL" id="KAK7461000.1"/>
    </source>
</evidence>
<protein>
    <submittedName>
        <fullName evidence="1">Uncharacterized protein</fullName>
    </submittedName>
</protein>
<name>A0ABR1JH25_9AGAR</name>
<comment type="caution">
    <text evidence="1">The sequence shown here is derived from an EMBL/GenBank/DDBJ whole genome shotgun (WGS) entry which is preliminary data.</text>
</comment>
<gene>
    <name evidence="1" type="ORF">VKT23_008927</name>
</gene>
<accession>A0ABR1JH25</accession>
<proteinExistence type="predicted"/>
<organism evidence="1 2">
    <name type="scientific">Marasmiellus scandens</name>
    <dbReference type="NCBI Taxonomy" id="2682957"/>
    <lineage>
        <taxon>Eukaryota</taxon>
        <taxon>Fungi</taxon>
        <taxon>Dikarya</taxon>
        <taxon>Basidiomycota</taxon>
        <taxon>Agaricomycotina</taxon>
        <taxon>Agaricomycetes</taxon>
        <taxon>Agaricomycetidae</taxon>
        <taxon>Agaricales</taxon>
        <taxon>Marasmiineae</taxon>
        <taxon>Omphalotaceae</taxon>
        <taxon>Marasmiellus</taxon>
    </lineage>
</organism>
<reference evidence="1 2" key="1">
    <citation type="submission" date="2024-01" db="EMBL/GenBank/DDBJ databases">
        <title>A draft genome for the cacao thread blight pathogen Marasmiellus scandens.</title>
        <authorList>
            <person name="Baruah I.K."/>
            <person name="Leung J."/>
            <person name="Bukari Y."/>
            <person name="Amoako-Attah I."/>
            <person name="Meinhardt L.W."/>
            <person name="Bailey B.A."/>
            <person name="Cohen S.P."/>
        </authorList>
    </citation>
    <scope>NUCLEOTIDE SEQUENCE [LARGE SCALE GENOMIC DNA]</scope>
    <source>
        <strain evidence="1 2">GH-19</strain>
    </source>
</reference>
<sequence length="162" mass="18806">MSFTPSYNVSPSELNPVVEDIARRLHRYQYIFDTLRAGIMSNGEGYGKNDAYRRIIESLECPSPKDLTEKMKEDKERQMMSMLEEKCRKEIVSLEDRLDVISAAFTLSNHVISVEMKRLSKDDQDAVMRRYNELYKQTSSPGTLSTSLELPFSQSRVWMVCF</sequence>
<evidence type="ECO:0000313" key="2">
    <source>
        <dbReference type="Proteomes" id="UP001498398"/>
    </source>
</evidence>
<dbReference type="EMBL" id="JBANRG010000014">
    <property type="protein sequence ID" value="KAK7461000.1"/>
    <property type="molecule type" value="Genomic_DNA"/>
</dbReference>